<organism evidence="2 3">
    <name type="scientific">Enterococcus larvae</name>
    <dbReference type="NCBI Taxonomy" id="2794352"/>
    <lineage>
        <taxon>Bacteria</taxon>
        <taxon>Bacillati</taxon>
        <taxon>Bacillota</taxon>
        <taxon>Bacilli</taxon>
        <taxon>Lactobacillales</taxon>
        <taxon>Enterococcaceae</taxon>
        <taxon>Enterococcus</taxon>
    </lineage>
</organism>
<dbReference type="Proteomes" id="UP000673375">
    <property type="component" value="Unassembled WGS sequence"/>
</dbReference>
<dbReference type="PROSITE" id="PS51257">
    <property type="entry name" value="PROKAR_LIPOPROTEIN"/>
    <property type="match status" value="1"/>
</dbReference>
<protein>
    <submittedName>
        <fullName evidence="2">YehR family protein</fullName>
    </submittedName>
</protein>
<comment type="caution">
    <text evidence="2">The sequence shown here is derived from an EMBL/GenBank/DDBJ whole genome shotgun (WGS) entry which is preliminary data.</text>
</comment>
<proteinExistence type="predicted"/>
<accession>A0ABS4CIX2</accession>
<dbReference type="Gene3D" id="3.30.1830.10">
    <property type="entry name" value="YehR-like"/>
    <property type="match status" value="1"/>
</dbReference>
<evidence type="ECO:0000313" key="2">
    <source>
        <dbReference type="EMBL" id="MBP1046578.1"/>
    </source>
</evidence>
<feature type="chain" id="PRO_5045795600" evidence="1">
    <location>
        <begin position="30"/>
        <end position="171"/>
    </location>
</feature>
<evidence type="ECO:0000313" key="3">
    <source>
        <dbReference type="Proteomes" id="UP000673375"/>
    </source>
</evidence>
<keyword evidence="1" id="KW-0732">Signal</keyword>
<dbReference type="Pfam" id="PF06998">
    <property type="entry name" value="DUF1307"/>
    <property type="match status" value="1"/>
</dbReference>
<keyword evidence="3" id="KW-1185">Reference proteome</keyword>
<evidence type="ECO:0000256" key="1">
    <source>
        <dbReference type="SAM" id="SignalP"/>
    </source>
</evidence>
<feature type="signal peptide" evidence="1">
    <location>
        <begin position="1"/>
        <end position="29"/>
    </location>
</feature>
<dbReference type="InterPro" id="IPR036699">
    <property type="entry name" value="YehR-like_sf"/>
</dbReference>
<dbReference type="SUPFAM" id="SSF160704">
    <property type="entry name" value="YehR-like"/>
    <property type="match status" value="1"/>
</dbReference>
<dbReference type="EMBL" id="JAEDXU010000004">
    <property type="protein sequence ID" value="MBP1046578.1"/>
    <property type="molecule type" value="Genomic_DNA"/>
</dbReference>
<sequence length="171" mass="18957">MKAKRRSGLLGLMLLVVCLLAAACSSGGAATSKDGSKSKDDGLSTTVFEANVNGVETEMTYTHKGDKVVKQETHSVIQYESLGVSSKEEAEEMFSFVAEEYDIDGVTYEVDYQEEEMTESVTVDYEKADIQEVMSLMGTLNDQEEEGQKVKYISMKQSKELLLEQGYTEKK</sequence>
<dbReference type="InterPro" id="IPR009736">
    <property type="entry name" value="DUF1307"/>
</dbReference>
<name>A0ABS4CIX2_9ENTE</name>
<dbReference type="PIRSF" id="PIRSF006187">
    <property type="entry name" value="DUF1307"/>
    <property type="match status" value="1"/>
</dbReference>
<reference evidence="2 3" key="1">
    <citation type="submission" date="2020-12" db="EMBL/GenBank/DDBJ databases">
        <title>Vagococcus allomyrinae sp. nov. and Enterococcus lavae sp. nov., isolated from the larvae of Allomyrina dichotoma.</title>
        <authorList>
            <person name="Lee S.D."/>
        </authorList>
    </citation>
    <scope>NUCLEOTIDE SEQUENCE [LARGE SCALE GENOMIC DNA]</scope>
    <source>
        <strain evidence="2 3">BWM-S5</strain>
    </source>
</reference>
<dbReference type="RefSeq" id="WP_209557374.1">
    <property type="nucleotide sequence ID" value="NZ_JAEDXU010000004.1"/>
</dbReference>
<gene>
    <name evidence="2" type="ORF">I6N96_09790</name>
</gene>